<dbReference type="PANTHER" id="PTHR33284">
    <property type="entry name" value="RIBOSOMAL PROTEIN L25/GLN-TRNA SYNTHETASE, ANTI-CODON-BINDING DOMAIN-CONTAINING PROTEIN"/>
    <property type="match status" value="1"/>
</dbReference>
<dbReference type="Gene3D" id="2.170.120.20">
    <property type="entry name" value="Ribosomal protein L25, beta domain"/>
    <property type="match status" value="1"/>
</dbReference>
<dbReference type="NCBIfam" id="TIGR00731">
    <property type="entry name" value="bL25_bact_ctc"/>
    <property type="match status" value="1"/>
</dbReference>
<evidence type="ECO:0000256" key="1">
    <source>
        <dbReference type="ARBA" id="ARBA00022730"/>
    </source>
</evidence>
<proteinExistence type="inferred from homology"/>
<feature type="domain" description="Large ribosomal subunit protein bL25 L25" evidence="7">
    <location>
        <begin position="3"/>
        <end position="92"/>
    </location>
</feature>
<dbReference type="HAMAP" id="MF_01334">
    <property type="entry name" value="Ribosomal_bL25_CTC"/>
    <property type="match status" value="1"/>
</dbReference>
<comment type="caution">
    <text evidence="9">The sequence shown here is derived from an EMBL/GenBank/DDBJ whole genome shotgun (WGS) entry which is preliminary data.</text>
</comment>
<dbReference type="InterPro" id="IPR037121">
    <property type="entry name" value="Ribosomal_bL25_C"/>
</dbReference>
<dbReference type="InterPro" id="IPR020057">
    <property type="entry name" value="Ribosomal_bL25_b-dom"/>
</dbReference>
<evidence type="ECO:0000259" key="7">
    <source>
        <dbReference type="Pfam" id="PF01386"/>
    </source>
</evidence>
<keyword evidence="1 5" id="KW-0699">rRNA-binding</keyword>
<feature type="region of interest" description="Disordered" evidence="6">
    <location>
        <begin position="197"/>
        <end position="256"/>
    </location>
</feature>
<dbReference type="Proteomes" id="UP000177174">
    <property type="component" value="Unassembled WGS sequence"/>
</dbReference>
<dbReference type="InterPro" id="IPR020930">
    <property type="entry name" value="Ribosomal_uL5_bac-type"/>
</dbReference>
<organism evidence="9 10">
    <name type="scientific">Candidatus Harrisonbacteria bacterium RIFCSPHIGHO2_12_FULL_48_16</name>
    <dbReference type="NCBI Taxonomy" id="1798405"/>
    <lineage>
        <taxon>Bacteria</taxon>
        <taxon>Candidatus Harrisoniibacteriota</taxon>
    </lineage>
</organism>
<evidence type="ECO:0000256" key="3">
    <source>
        <dbReference type="ARBA" id="ARBA00022980"/>
    </source>
</evidence>
<reference evidence="9 10" key="1">
    <citation type="journal article" date="2016" name="Nat. Commun.">
        <title>Thousands of microbial genomes shed light on interconnected biogeochemical processes in an aquifer system.</title>
        <authorList>
            <person name="Anantharaman K."/>
            <person name="Brown C.T."/>
            <person name="Hug L.A."/>
            <person name="Sharon I."/>
            <person name="Castelle C.J."/>
            <person name="Probst A.J."/>
            <person name="Thomas B.C."/>
            <person name="Singh A."/>
            <person name="Wilkins M.J."/>
            <person name="Karaoz U."/>
            <person name="Brodie E.L."/>
            <person name="Williams K.H."/>
            <person name="Hubbard S.S."/>
            <person name="Banfield J.F."/>
        </authorList>
    </citation>
    <scope>NUCLEOTIDE SEQUENCE [LARGE SCALE GENOMIC DNA]</scope>
</reference>
<dbReference type="GO" id="GO:0022625">
    <property type="term" value="C:cytosolic large ribosomal subunit"/>
    <property type="evidence" value="ECO:0007669"/>
    <property type="project" value="TreeGrafter"/>
</dbReference>
<dbReference type="STRING" id="1798405.A3E64_02655"/>
<protein>
    <recommendedName>
        <fullName evidence="5">Large ribosomal subunit protein bL25</fullName>
    </recommendedName>
    <alternativeName>
        <fullName evidence="5">General stress protein CTC</fullName>
    </alternativeName>
</protein>
<dbReference type="AlphaFoldDB" id="A0A1G1ZJB4"/>
<evidence type="ECO:0000256" key="5">
    <source>
        <dbReference type="HAMAP-Rule" id="MF_01334"/>
    </source>
</evidence>
<dbReference type="GO" id="GO:0003735">
    <property type="term" value="F:structural constituent of ribosome"/>
    <property type="evidence" value="ECO:0007669"/>
    <property type="project" value="InterPro"/>
</dbReference>
<dbReference type="InterPro" id="IPR001021">
    <property type="entry name" value="Ribosomal_bL25_long"/>
</dbReference>
<feature type="compositionally biased region" description="Basic and acidic residues" evidence="6">
    <location>
        <begin position="197"/>
        <end position="216"/>
    </location>
</feature>
<dbReference type="InterPro" id="IPR029751">
    <property type="entry name" value="Ribosomal_L25_dom"/>
</dbReference>
<dbReference type="InterPro" id="IPR020056">
    <property type="entry name" value="Rbsml_bL25/Gln-tRNA_synth_N"/>
</dbReference>
<keyword evidence="4 5" id="KW-0687">Ribonucleoprotein</keyword>
<dbReference type="Pfam" id="PF01386">
    <property type="entry name" value="Ribosomal_L25p"/>
    <property type="match status" value="1"/>
</dbReference>
<evidence type="ECO:0000256" key="6">
    <source>
        <dbReference type="SAM" id="MobiDB-lite"/>
    </source>
</evidence>
<comment type="subunit">
    <text evidence="5">Part of the 50S ribosomal subunit; part of the 5S rRNA/L5/L18/L25 subcomplex. Contacts the 5S rRNA. Binds to the 5S rRNA independently of L5 and L18.</text>
</comment>
<evidence type="ECO:0000256" key="2">
    <source>
        <dbReference type="ARBA" id="ARBA00022884"/>
    </source>
</evidence>
<evidence type="ECO:0000259" key="8">
    <source>
        <dbReference type="Pfam" id="PF14693"/>
    </source>
</evidence>
<feature type="domain" description="Large ribosomal subunit protein bL25 beta" evidence="8">
    <location>
        <begin position="100"/>
        <end position="183"/>
    </location>
</feature>
<sequence length="256" mass="27420">MELAVQKREKFGKATKKLREQGLIPAELYGKGVQNLHLSIPLKEFRKVLKQAGESTMINVVVSSPAGEEKRPAIIYDVITDPVSDEIIGADLYQVRLDEKVKIKIPLEFTGESQAVKNKNGILVKVMQELEVEALPADIPRSLVVDISKLEDIGNSVYVKDLKIGNGVKVSVGPESVVATVTAKMTEEQEAKLAAEVKPEEIKVETEEKKTERDAAKAAAEAPASSPASPAGRAGKPAAPAEAAKPAAGKPAPEKK</sequence>
<evidence type="ECO:0000313" key="10">
    <source>
        <dbReference type="Proteomes" id="UP000177174"/>
    </source>
</evidence>
<comment type="function">
    <text evidence="5">This is one of the proteins that binds to the 5S RNA in the ribosome where it forms part of the central protuberance.</text>
</comment>
<comment type="similarity">
    <text evidence="5">Belongs to the bacterial ribosomal protein bL25 family. CTC subfamily.</text>
</comment>
<name>A0A1G1ZJB4_9BACT</name>
<feature type="compositionally biased region" description="Low complexity" evidence="6">
    <location>
        <begin position="217"/>
        <end position="256"/>
    </location>
</feature>
<accession>A0A1G1ZJB4</accession>
<dbReference type="Pfam" id="PF14693">
    <property type="entry name" value="Ribosomal_TL5_C"/>
    <property type="match status" value="1"/>
</dbReference>
<dbReference type="EMBL" id="MHJH01000014">
    <property type="protein sequence ID" value="OGY64708.1"/>
    <property type="molecule type" value="Genomic_DNA"/>
</dbReference>
<dbReference type="GO" id="GO:0008097">
    <property type="term" value="F:5S rRNA binding"/>
    <property type="evidence" value="ECO:0007669"/>
    <property type="project" value="InterPro"/>
</dbReference>
<keyword evidence="2 5" id="KW-0694">RNA-binding</keyword>
<evidence type="ECO:0000256" key="4">
    <source>
        <dbReference type="ARBA" id="ARBA00023274"/>
    </source>
</evidence>
<keyword evidence="3 5" id="KW-0689">Ribosomal protein</keyword>
<dbReference type="CDD" id="cd00495">
    <property type="entry name" value="Ribosomal_L25_TL5_CTC"/>
    <property type="match status" value="1"/>
</dbReference>
<dbReference type="SUPFAM" id="SSF50715">
    <property type="entry name" value="Ribosomal protein L25-like"/>
    <property type="match status" value="1"/>
</dbReference>
<dbReference type="InterPro" id="IPR011035">
    <property type="entry name" value="Ribosomal_bL25/Gln-tRNA_synth"/>
</dbReference>
<gene>
    <name evidence="5" type="primary">rplY</name>
    <name evidence="5" type="synonym">ctc</name>
    <name evidence="9" type="ORF">A3E64_02655</name>
</gene>
<dbReference type="GO" id="GO:0006412">
    <property type="term" value="P:translation"/>
    <property type="evidence" value="ECO:0007669"/>
    <property type="project" value="UniProtKB-UniRule"/>
</dbReference>
<evidence type="ECO:0000313" key="9">
    <source>
        <dbReference type="EMBL" id="OGY64708.1"/>
    </source>
</evidence>
<dbReference type="PANTHER" id="PTHR33284:SF1">
    <property type="entry name" value="RIBOSOMAL PROTEIN L25_GLN-TRNA SYNTHETASE, ANTI-CODON-BINDING DOMAIN-CONTAINING PROTEIN"/>
    <property type="match status" value="1"/>
</dbReference>
<dbReference type="Gene3D" id="2.40.240.10">
    <property type="entry name" value="Ribosomal Protein L25, Chain P"/>
    <property type="match status" value="1"/>
</dbReference>